<dbReference type="InterPro" id="IPR000668">
    <property type="entry name" value="Peptidase_C1A_C"/>
</dbReference>
<dbReference type="InterPro" id="IPR039417">
    <property type="entry name" value="Peptidase_C1A_papain-like"/>
</dbReference>
<dbReference type="FunFam" id="3.90.70.10:FF:000332">
    <property type="entry name" value="Cathepsin L1"/>
    <property type="match status" value="1"/>
</dbReference>
<dbReference type="SMART" id="SM00848">
    <property type="entry name" value="Inhibitor_I29"/>
    <property type="match status" value="1"/>
</dbReference>
<dbReference type="GO" id="GO:0008234">
    <property type="term" value="F:cysteine-type peptidase activity"/>
    <property type="evidence" value="ECO:0007669"/>
    <property type="project" value="InterPro"/>
</dbReference>
<dbReference type="EMBL" id="MN739769">
    <property type="protein sequence ID" value="QHT25527.1"/>
    <property type="molecule type" value="Genomic_DNA"/>
</dbReference>
<sequence length="329" mass="36552">MNRIFALLCLGLLPVLNAYSLINQFTEWAEFFNIEFKSDEHFHDIYQKWQSNDKFIEEVNGKNLSYLLGHNQFSGMDSEDFRQYLGYSGIPMDRIFNKLDSEPTVLISEEIDWVKKGAVTDVKDQGQCGSCWSFSTTGALEGAYFVKYGNLETFSEQQLVDCDSFKNGGRDMGCNGGLMDHAFTWIEKNGGLCSEADYPYVSGETKTAGTCKKTCKVVDHSKIASFIDVEPSSDIAMMTALSQQPVSIAIEADQREFQLYKSGIFTGVCGNKLDHGVLVVGYGPDYYLVKNSWGLSWGDGGYIKLGLGPEFNNGDGQCGMLLQGSYPVL</sequence>
<organism evidence="5">
    <name type="scientific">viral metagenome</name>
    <dbReference type="NCBI Taxonomy" id="1070528"/>
    <lineage>
        <taxon>unclassified sequences</taxon>
        <taxon>metagenomes</taxon>
        <taxon>organismal metagenomes</taxon>
    </lineage>
</organism>
<dbReference type="InterPro" id="IPR013201">
    <property type="entry name" value="Prot_inhib_I29"/>
</dbReference>
<proteinExistence type="inferred from homology"/>
<evidence type="ECO:0000259" key="3">
    <source>
        <dbReference type="SMART" id="SM00645"/>
    </source>
</evidence>
<dbReference type="SUPFAM" id="SSF54001">
    <property type="entry name" value="Cysteine proteinases"/>
    <property type="match status" value="1"/>
</dbReference>
<dbReference type="InterPro" id="IPR013128">
    <property type="entry name" value="Peptidase_C1A"/>
</dbReference>
<dbReference type="PROSITE" id="PS00139">
    <property type="entry name" value="THIOL_PROTEASE_CYS"/>
    <property type="match status" value="1"/>
</dbReference>
<comment type="similarity">
    <text evidence="1">Belongs to the peptidase C1 family.</text>
</comment>
<evidence type="ECO:0000256" key="1">
    <source>
        <dbReference type="ARBA" id="ARBA00008455"/>
    </source>
</evidence>
<dbReference type="SMART" id="SM00645">
    <property type="entry name" value="Pept_C1"/>
    <property type="match status" value="1"/>
</dbReference>
<feature type="domain" description="Peptidase C1A papain C-terminal" evidence="3">
    <location>
        <begin position="107"/>
        <end position="328"/>
    </location>
</feature>
<protein>
    <recommendedName>
        <fullName evidence="6">Peptidase C1A papain C-terminal domain-containing protein</fullName>
    </recommendedName>
</protein>
<dbReference type="PROSITE" id="PS00639">
    <property type="entry name" value="THIOL_PROTEASE_HIS"/>
    <property type="match status" value="1"/>
</dbReference>
<evidence type="ECO:0000259" key="4">
    <source>
        <dbReference type="SMART" id="SM00848"/>
    </source>
</evidence>
<feature type="domain" description="Cathepsin propeptide inhibitor" evidence="4">
    <location>
        <begin position="25"/>
        <end position="81"/>
    </location>
</feature>
<accession>A0A6C0E8K4</accession>
<dbReference type="Pfam" id="PF08246">
    <property type="entry name" value="Inhibitor_I29"/>
    <property type="match status" value="1"/>
</dbReference>
<dbReference type="PRINTS" id="PR00705">
    <property type="entry name" value="PAPAIN"/>
</dbReference>
<evidence type="ECO:0000256" key="2">
    <source>
        <dbReference type="ARBA" id="ARBA00023157"/>
    </source>
</evidence>
<dbReference type="Pfam" id="PF00112">
    <property type="entry name" value="Peptidase_C1"/>
    <property type="match status" value="1"/>
</dbReference>
<evidence type="ECO:0000313" key="5">
    <source>
        <dbReference type="EMBL" id="QHT25527.1"/>
    </source>
</evidence>
<dbReference type="AlphaFoldDB" id="A0A6C0E8K4"/>
<dbReference type="PANTHER" id="PTHR12411">
    <property type="entry name" value="CYSTEINE PROTEASE FAMILY C1-RELATED"/>
    <property type="match status" value="1"/>
</dbReference>
<dbReference type="Gene3D" id="3.90.70.10">
    <property type="entry name" value="Cysteine proteinases"/>
    <property type="match status" value="1"/>
</dbReference>
<dbReference type="InterPro" id="IPR038765">
    <property type="entry name" value="Papain-like_cys_pep_sf"/>
</dbReference>
<name>A0A6C0E8K4_9ZZZZ</name>
<dbReference type="InterPro" id="IPR000169">
    <property type="entry name" value="Pept_cys_AS"/>
</dbReference>
<evidence type="ECO:0008006" key="6">
    <source>
        <dbReference type="Google" id="ProtNLM"/>
    </source>
</evidence>
<reference evidence="5" key="1">
    <citation type="journal article" date="2020" name="Nature">
        <title>Giant virus diversity and host interactions through global metagenomics.</title>
        <authorList>
            <person name="Schulz F."/>
            <person name="Roux S."/>
            <person name="Paez-Espino D."/>
            <person name="Jungbluth S."/>
            <person name="Walsh D.A."/>
            <person name="Denef V.J."/>
            <person name="McMahon K.D."/>
            <person name="Konstantinidis K.T."/>
            <person name="Eloe-Fadrosh E.A."/>
            <person name="Kyrpides N.C."/>
            <person name="Woyke T."/>
        </authorList>
    </citation>
    <scope>NUCLEOTIDE SEQUENCE</scope>
    <source>
        <strain evidence="5">GVMAG-M-3300023179-152</strain>
    </source>
</reference>
<keyword evidence="2" id="KW-1015">Disulfide bond</keyword>
<dbReference type="GO" id="GO:0006508">
    <property type="term" value="P:proteolysis"/>
    <property type="evidence" value="ECO:0007669"/>
    <property type="project" value="InterPro"/>
</dbReference>
<dbReference type="CDD" id="cd02248">
    <property type="entry name" value="Peptidase_C1A"/>
    <property type="match status" value="1"/>
</dbReference>
<dbReference type="InterPro" id="IPR025660">
    <property type="entry name" value="Pept_his_AS"/>
</dbReference>